<keyword evidence="9" id="KW-1133">Transmembrane helix</keyword>
<keyword evidence="13" id="KW-1185">Reference proteome</keyword>
<evidence type="ECO:0000256" key="1">
    <source>
        <dbReference type="ARBA" id="ARBA00000085"/>
    </source>
</evidence>
<sequence length="604" mass="67659">MRLNHSTIGIAAVIILSASLLIGLIYNDYKNGCKIIERAYNVSLEESGQLLVNEISKSYLHREHFDRGTLQTMLQHQLRRLSAPPLQVEQIGLIDYPAKTMIAKVTVPAFTSDRSLDNPISLAPRLKNGHIMSTSFPNMDQHTFEVELAFPVIQNHVLVGVVYFIASEMTIEQTLKSMFYHQLLIGLLIALLALLVTQFIYRFIHTVNTEPTELVGWINRLVEDPFVTPPSTLHLLNPLTQTILKMRKKLYQQEDLIHQVIKHAPLAIISISHTGAIEIINDTFLAITGFSEGDVLGKPILKIVSRLEISRQSIQDVIQKIHSGANIRSLEISFIHTITREPKVVECSIVANALTTQNTTGIIVFAEDLTTRKQWEAFTAKIDRLNLIAELAASTAHEIRNPLTTVRGFLQLQRRRNQDLNGKDHYHIMIEEIDRVDDLISEYLTLARNSVQSGREPVEIRSVIEDLLPLITAEANMKGVIMLVPDLPSGFCLANKSELKQVFLNLGKNALDAMPNGGTLSIFGKIEQNFYILIISDTGIGISQAHLQKIFDPFFTTKSTGSGLGLAISKKIIEAHHGLIQVESEINRGTRFSIELPLYRSDDL</sequence>
<comment type="catalytic activity">
    <reaction evidence="1">
        <text>ATP + protein L-histidine = ADP + protein N-phospho-L-histidine.</text>
        <dbReference type="EC" id="2.7.13.3"/>
    </reaction>
</comment>
<protein>
    <recommendedName>
        <fullName evidence="2">histidine kinase</fullName>
        <ecNumber evidence="2">2.7.13.3</ecNumber>
    </recommendedName>
</protein>
<evidence type="ECO:0000313" key="12">
    <source>
        <dbReference type="EMBL" id="PWI56827.1"/>
    </source>
</evidence>
<feature type="transmembrane region" description="Helical" evidence="9">
    <location>
        <begin position="7"/>
        <end position="26"/>
    </location>
</feature>
<dbReference type="Pfam" id="PF00512">
    <property type="entry name" value="HisKA"/>
    <property type="match status" value="1"/>
</dbReference>
<evidence type="ECO:0000256" key="2">
    <source>
        <dbReference type="ARBA" id="ARBA00012438"/>
    </source>
</evidence>
<dbReference type="SUPFAM" id="SSF55874">
    <property type="entry name" value="ATPase domain of HSP90 chaperone/DNA topoisomerase II/histidine kinase"/>
    <property type="match status" value="1"/>
</dbReference>
<dbReference type="SMART" id="SM00388">
    <property type="entry name" value="HisKA"/>
    <property type="match status" value="1"/>
</dbReference>
<proteinExistence type="predicted"/>
<evidence type="ECO:0000256" key="9">
    <source>
        <dbReference type="SAM" id="Phobius"/>
    </source>
</evidence>
<feature type="domain" description="PAS" evidence="11">
    <location>
        <begin position="253"/>
        <end position="301"/>
    </location>
</feature>
<dbReference type="CDD" id="cd00075">
    <property type="entry name" value="HATPase"/>
    <property type="match status" value="1"/>
</dbReference>
<evidence type="ECO:0000313" key="13">
    <source>
        <dbReference type="Proteomes" id="UP000245380"/>
    </source>
</evidence>
<dbReference type="InterPro" id="IPR036097">
    <property type="entry name" value="HisK_dim/P_sf"/>
</dbReference>
<dbReference type="CDD" id="cd00130">
    <property type="entry name" value="PAS"/>
    <property type="match status" value="1"/>
</dbReference>
<dbReference type="GO" id="GO:0005524">
    <property type="term" value="F:ATP binding"/>
    <property type="evidence" value="ECO:0007669"/>
    <property type="project" value="UniProtKB-KW"/>
</dbReference>
<dbReference type="SUPFAM" id="SSF47384">
    <property type="entry name" value="Homodimeric domain of signal transducing histidine kinase"/>
    <property type="match status" value="1"/>
</dbReference>
<dbReference type="RefSeq" id="WP_109431408.1">
    <property type="nucleotide sequence ID" value="NZ_MPDK01000025.1"/>
</dbReference>
<reference evidence="12 13" key="1">
    <citation type="submission" date="2016-11" db="EMBL/GenBank/DDBJ databases">
        <title>Comparative genomics of Acidibacillus ferroxidans species.</title>
        <authorList>
            <person name="Oliveira G."/>
            <person name="Nunes G."/>
            <person name="Oliveira R."/>
            <person name="Araujo F."/>
            <person name="Salim A."/>
            <person name="Scholte L."/>
            <person name="Morais D."/>
            <person name="Nancucheo I."/>
            <person name="Johnson D.B."/>
            <person name="Grail B."/>
            <person name="Bittencourt J."/>
            <person name="Valadares R."/>
        </authorList>
    </citation>
    <scope>NUCLEOTIDE SEQUENCE [LARGE SCALE GENOMIC DNA]</scope>
    <source>
        <strain evidence="12 13">Y002</strain>
    </source>
</reference>
<dbReference type="PANTHER" id="PTHR43065:SF46">
    <property type="entry name" value="C4-DICARBOXYLATE TRANSPORT SENSOR PROTEIN DCTB"/>
    <property type="match status" value="1"/>
</dbReference>
<keyword evidence="9" id="KW-0472">Membrane</keyword>
<evidence type="ECO:0000256" key="3">
    <source>
        <dbReference type="ARBA" id="ARBA00022553"/>
    </source>
</evidence>
<feature type="domain" description="Histidine kinase" evidence="10">
    <location>
        <begin position="394"/>
        <end position="600"/>
    </location>
</feature>
<keyword evidence="5" id="KW-0547">Nucleotide-binding</keyword>
<dbReference type="Pfam" id="PF02518">
    <property type="entry name" value="HATPase_c"/>
    <property type="match status" value="1"/>
</dbReference>
<dbReference type="Pfam" id="PF13426">
    <property type="entry name" value="PAS_9"/>
    <property type="match status" value="1"/>
</dbReference>
<dbReference type="PROSITE" id="PS50109">
    <property type="entry name" value="HIS_KIN"/>
    <property type="match status" value="1"/>
</dbReference>
<evidence type="ECO:0000259" key="10">
    <source>
        <dbReference type="PROSITE" id="PS50109"/>
    </source>
</evidence>
<evidence type="ECO:0000256" key="5">
    <source>
        <dbReference type="ARBA" id="ARBA00022741"/>
    </source>
</evidence>
<evidence type="ECO:0000256" key="4">
    <source>
        <dbReference type="ARBA" id="ARBA00022679"/>
    </source>
</evidence>
<dbReference type="SUPFAM" id="SSF55785">
    <property type="entry name" value="PYP-like sensor domain (PAS domain)"/>
    <property type="match status" value="1"/>
</dbReference>
<gene>
    <name evidence="12" type="ORF">BM613_11785</name>
</gene>
<dbReference type="OrthoDB" id="9815750at2"/>
<keyword evidence="6" id="KW-0418">Kinase</keyword>
<evidence type="ECO:0000256" key="6">
    <source>
        <dbReference type="ARBA" id="ARBA00022777"/>
    </source>
</evidence>
<dbReference type="AlphaFoldDB" id="A0A2U3D6C4"/>
<dbReference type="PANTHER" id="PTHR43065">
    <property type="entry name" value="SENSOR HISTIDINE KINASE"/>
    <property type="match status" value="1"/>
</dbReference>
<dbReference type="InterPro" id="IPR036890">
    <property type="entry name" value="HATPase_C_sf"/>
</dbReference>
<dbReference type="CDD" id="cd00082">
    <property type="entry name" value="HisKA"/>
    <property type="match status" value="1"/>
</dbReference>
<dbReference type="EC" id="2.7.13.3" evidence="2"/>
<dbReference type="Gene3D" id="3.30.565.10">
    <property type="entry name" value="Histidine kinase-like ATPase, C-terminal domain"/>
    <property type="match status" value="1"/>
</dbReference>
<dbReference type="InterPro" id="IPR003661">
    <property type="entry name" value="HisK_dim/P_dom"/>
</dbReference>
<dbReference type="NCBIfam" id="TIGR00229">
    <property type="entry name" value="sensory_box"/>
    <property type="match status" value="1"/>
</dbReference>
<comment type="caution">
    <text evidence="12">The sequence shown here is derived from an EMBL/GenBank/DDBJ whole genome shotgun (WGS) entry which is preliminary data.</text>
</comment>
<dbReference type="EMBL" id="MPDK01000025">
    <property type="protein sequence ID" value="PWI56827.1"/>
    <property type="molecule type" value="Genomic_DNA"/>
</dbReference>
<dbReference type="Gene3D" id="1.10.287.130">
    <property type="match status" value="1"/>
</dbReference>
<evidence type="ECO:0000256" key="7">
    <source>
        <dbReference type="ARBA" id="ARBA00022840"/>
    </source>
</evidence>
<dbReference type="Proteomes" id="UP000245380">
    <property type="component" value="Unassembled WGS sequence"/>
</dbReference>
<accession>A0A2U3D6C4</accession>
<dbReference type="Gene3D" id="3.30.450.20">
    <property type="entry name" value="PAS domain"/>
    <property type="match status" value="1"/>
</dbReference>
<keyword evidence="4" id="KW-0808">Transferase</keyword>
<dbReference type="InterPro" id="IPR004358">
    <property type="entry name" value="Sig_transdc_His_kin-like_C"/>
</dbReference>
<dbReference type="InterPro" id="IPR000014">
    <property type="entry name" value="PAS"/>
</dbReference>
<name>A0A2U3D6C4_SULT2</name>
<dbReference type="SMART" id="SM00091">
    <property type="entry name" value="PAS"/>
    <property type="match status" value="1"/>
</dbReference>
<keyword evidence="8" id="KW-0902">Two-component regulatory system</keyword>
<dbReference type="InterPro" id="IPR005467">
    <property type="entry name" value="His_kinase_dom"/>
</dbReference>
<evidence type="ECO:0000259" key="11">
    <source>
        <dbReference type="PROSITE" id="PS50112"/>
    </source>
</evidence>
<dbReference type="PRINTS" id="PR00344">
    <property type="entry name" value="BCTRLSENSOR"/>
</dbReference>
<dbReference type="InterPro" id="IPR035965">
    <property type="entry name" value="PAS-like_dom_sf"/>
</dbReference>
<dbReference type="GO" id="GO:0000155">
    <property type="term" value="F:phosphorelay sensor kinase activity"/>
    <property type="evidence" value="ECO:0007669"/>
    <property type="project" value="InterPro"/>
</dbReference>
<organism evidence="12 13">
    <name type="scientific">Sulfoacidibacillus thermotolerans</name>
    <name type="common">Acidibacillus sulfuroxidans</name>
    <dbReference type="NCBI Taxonomy" id="1765684"/>
    <lineage>
        <taxon>Bacteria</taxon>
        <taxon>Bacillati</taxon>
        <taxon>Bacillota</taxon>
        <taxon>Bacilli</taxon>
        <taxon>Bacillales</taxon>
        <taxon>Alicyclobacillaceae</taxon>
        <taxon>Sulfoacidibacillus</taxon>
    </lineage>
</organism>
<feature type="transmembrane region" description="Helical" evidence="9">
    <location>
        <begin position="178"/>
        <end position="201"/>
    </location>
</feature>
<dbReference type="InterPro" id="IPR003594">
    <property type="entry name" value="HATPase_dom"/>
</dbReference>
<keyword evidence="3" id="KW-0597">Phosphoprotein</keyword>
<keyword evidence="7" id="KW-0067">ATP-binding</keyword>
<evidence type="ECO:0000256" key="8">
    <source>
        <dbReference type="ARBA" id="ARBA00023012"/>
    </source>
</evidence>
<keyword evidence="9" id="KW-0812">Transmembrane</keyword>
<dbReference type="SMART" id="SM00387">
    <property type="entry name" value="HATPase_c"/>
    <property type="match status" value="1"/>
</dbReference>
<dbReference type="PROSITE" id="PS50112">
    <property type="entry name" value="PAS"/>
    <property type="match status" value="1"/>
</dbReference>